<dbReference type="Pfam" id="PF00975">
    <property type="entry name" value="Thioesterase"/>
    <property type="match status" value="1"/>
</dbReference>
<sequence>MEKLVTCFYQRPEAVSRLICFPWAGSGSAHYAHWGKLFDSSTEVYSIRLPGRESRSRESFAQNMDQIVMEIISVLLSKLKEKPFAFFGHSFGSFTSFATAVKLKEICGVEPVHLFVSGASAPHSKARDSLQTTLALGDEDFLKWMTTVGGAPAEMLQSREILEMFVPVLKADLRVLDNFVYEKPSGTVLSCDITCFDGTEDVPHDLEAWKELTSGDFNIYSLPGGHLYLKEPANEKTIVNYIAKHLKTTEMTYL</sequence>
<dbReference type="FunFam" id="3.40.50.1820:FF:000153">
    <property type="entry name" value="Surfactin synthase thioesterase subunit"/>
    <property type="match status" value="1"/>
</dbReference>
<feature type="domain" description="Thioesterase" evidence="11">
    <location>
        <begin position="17"/>
        <end position="242"/>
    </location>
</feature>
<keyword evidence="12" id="KW-1185">Reference proteome</keyword>
<reference evidence="13 14" key="1">
    <citation type="submission" date="2025-04" db="UniProtKB">
        <authorList>
            <consortium name="RefSeq"/>
        </authorList>
    </citation>
    <scope>IDENTIFICATION</scope>
</reference>
<evidence type="ECO:0000313" key="14">
    <source>
        <dbReference type="RefSeq" id="XP_030045797.1"/>
    </source>
</evidence>
<dbReference type="PANTHER" id="PTHR11487">
    <property type="entry name" value="THIOESTERASE"/>
    <property type="match status" value="1"/>
</dbReference>
<evidence type="ECO:0000256" key="9">
    <source>
        <dbReference type="ARBA" id="ARBA00073799"/>
    </source>
</evidence>
<comment type="similarity">
    <text evidence="1">Belongs to the thioesterase family.</text>
</comment>
<dbReference type="AlphaFoldDB" id="A0A6P7WXD0"/>
<keyword evidence="5" id="KW-0276">Fatty acid metabolism</keyword>
<dbReference type="Gene3D" id="3.40.50.1820">
    <property type="entry name" value="alpha/beta hydrolase"/>
    <property type="match status" value="1"/>
</dbReference>
<dbReference type="SUPFAM" id="SSF53474">
    <property type="entry name" value="alpha/beta-Hydrolases"/>
    <property type="match status" value="1"/>
</dbReference>
<dbReference type="Proteomes" id="UP000515156">
    <property type="component" value="Chromosome 1"/>
</dbReference>
<keyword evidence="4" id="KW-0378">Hydrolase</keyword>
<dbReference type="RefSeq" id="XP_030045797.1">
    <property type="nucleotide sequence ID" value="XM_030189937.1"/>
</dbReference>
<keyword evidence="3" id="KW-0444">Lipid biosynthesis</keyword>
<comment type="catalytic activity">
    <reaction evidence="8">
        <text>(9Z)-octadecenoyl-[ACP] + H2O = (9Z)-octadecenoate + holo-[ACP] + H(+)</text>
        <dbReference type="Rhea" id="RHEA:15057"/>
        <dbReference type="Rhea" id="RHEA-COMP:9685"/>
        <dbReference type="Rhea" id="RHEA-COMP:9924"/>
        <dbReference type="ChEBI" id="CHEBI:15377"/>
        <dbReference type="ChEBI" id="CHEBI:15378"/>
        <dbReference type="ChEBI" id="CHEBI:30823"/>
        <dbReference type="ChEBI" id="CHEBI:64479"/>
        <dbReference type="ChEBI" id="CHEBI:78783"/>
        <dbReference type="EC" id="3.1.2.14"/>
    </reaction>
</comment>
<dbReference type="EC" id="3.1.2.14" evidence="2"/>
<organism evidence="12 13">
    <name type="scientific">Microcaecilia unicolor</name>
    <dbReference type="NCBI Taxonomy" id="1415580"/>
    <lineage>
        <taxon>Eukaryota</taxon>
        <taxon>Metazoa</taxon>
        <taxon>Chordata</taxon>
        <taxon>Craniata</taxon>
        <taxon>Vertebrata</taxon>
        <taxon>Euteleostomi</taxon>
        <taxon>Amphibia</taxon>
        <taxon>Gymnophiona</taxon>
        <taxon>Siphonopidae</taxon>
        <taxon>Microcaecilia</taxon>
    </lineage>
</organism>
<gene>
    <name evidence="13 14" type="primary">LOC115460090</name>
</gene>
<dbReference type="InterPro" id="IPR029058">
    <property type="entry name" value="AB_hydrolase_fold"/>
</dbReference>
<evidence type="ECO:0000256" key="6">
    <source>
        <dbReference type="ARBA" id="ARBA00023098"/>
    </source>
</evidence>
<proteinExistence type="inferred from homology"/>
<keyword evidence="7" id="KW-0275">Fatty acid biosynthesis</keyword>
<dbReference type="RefSeq" id="XP_030045796.1">
    <property type="nucleotide sequence ID" value="XM_030189936.1"/>
</dbReference>
<dbReference type="GO" id="GO:0051792">
    <property type="term" value="P:medium-chain fatty acid biosynthetic process"/>
    <property type="evidence" value="ECO:0007669"/>
    <property type="project" value="UniProtKB-ARBA"/>
</dbReference>
<evidence type="ECO:0000256" key="10">
    <source>
        <dbReference type="ARBA" id="ARBA00079653"/>
    </source>
</evidence>
<dbReference type="InterPro" id="IPR001031">
    <property type="entry name" value="Thioesterase"/>
</dbReference>
<keyword evidence="6" id="KW-0443">Lipid metabolism</keyword>
<evidence type="ECO:0000259" key="11">
    <source>
        <dbReference type="Pfam" id="PF00975"/>
    </source>
</evidence>
<evidence type="ECO:0000313" key="13">
    <source>
        <dbReference type="RefSeq" id="XP_030045796.1"/>
    </source>
</evidence>
<evidence type="ECO:0000313" key="12">
    <source>
        <dbReference type="Proteomes" id="UP000515156"/>
    </source>
</evidence>
<evidence type="ECO:0000256" key="1">
    <source>
        <dbReference type="ARBA" id="ARBA00007169"/>
    </source>
</evidence>
<dbReference type="KEGG" id="muo:115460090"/>
<accession>A0A6P7WXD0</accession>
<evidence type="ECO:0000256" key="5">
    <source>
        <dbReference type="ARBA" id="ARBA00022832"/>
    </source>
</evidence>
<dbReference type="GeneID" id="115460090"/>
<dbReference type="OrthoDB" id="541883at2759"/>
<evidence type="ECO:0000256" key="8">
    <source>
        <dbReference type="ARBA" id="ARBA00048536"/>
    </source>
</evidence>
<name>A0A6P7WXD0_9AMPH</name>
<dbReference type="InterPro" id="IPR012223">
    <property type="entry name" value="TEII"/>
</dbReference>
<protein>
    <recommendedName>
        <fullName evidence="9">S-acyl fatty acid synthase thioesterase, medium chain</fullName>
        <ecNumber evidence="2">3.1.2.14</ecNumber>
    </recommendedName>
    <alternativeName>
        <fullName evidence="10">Thioesterase II</fullName>
    </alternativeName>
</protein>
<dbReference type="GO" id="GO:0016297">
    <property type="term" value="F:fatty acyl-[ACP] hydrolase activity"/>
    <property type="evidence" value="ECO:0007669"/>
    <property type="project" value="UniProtKB-EC"/>
</dbReference>
<evidence type="ECO:0000256" key="3">
    <source>
        <dbReference type="ARBA" id="ARBA00022516"/>
    </source>
</evidence>
<evidence type="ECO:0000256" key="2">
    <source>
        <dbReference type="ARBA" id="ARBA00012480"/>
    </source>
</evidence>
<evidence type="ECO:0000256" key="7">
    <source>
        <dbReference type="ARBA" id="ARBA00023160"/>
    </source>
</evidence>
<evidence type="ECO:0000256" key="4">
    <source>
        <dbReference type="ARBA" id="ARBA00022801"/>
    </source>
</evidence>
<dbReference type="PANTHER" id="PTHR11487:SF0">
    <property type="entry name" value="S-ACYL FATTY ACID SYNTHASE THIOESTERASE, MEDIUM CHAIN"/>
    <property type="match status" value="1"/>
</dbReference>